<evidence type="ECO:0000313" key="12">
    <source>
        <dbReference type="Proteomes" id="UP000246351"/>
    </source>
</evidence>
<dbReference type="Pfam" id="PF00330">
    <property type="entry name" value="Aconitase"/>
    <property type="match status" value="1"/>
</dbReference>
<feature type="non-terminal residue" evidence="11">
    <location>
        <position position="1"/>
    </location>
</feature>
<dbReference type="InterPro" id="IPR036008">
    <property type="entry name" value="Aconitase_4Fe-4S_dom"/>
</dbReference>
<evidence type="ECO:0000256" key="8">
    <source>
        <dbReference type="ARBA" id="ARBA00031081"/>
    </source>
</evidence>
<dbReference type="GO" id="GO:0046872">
    <property type="term" value="F:metal ion binding"/>
    <property type="evidence" value="ECO:0007669"/>
    <property type="project" value="UniProtKB-KW"/>
</dbReference>
<reference evidence="11 12" key="1">
    <citation type="journal article" date="2018" name="Vet. Microbiol.">
        <title>Clonal diversity and geographic distribution of methicillin-resistant Staphylococcus pseudintermedius from Australian animals: Discovery of novel sequence types.</title>
        <authorList>
            <person name="Worthing K.A."/>
            <person name="Abraham S."/>
            <person name="Coombs G.W."/>
            <person name="Pang S."/>
            <person name="Saputra S."/>
            <person name="Jordan D."/>
            <person name="Trott D.J."/>
            <person name="Norris J.M."/>
        </authorList>
    </citation>
    <scope>NUCLEOTIDE SEQUENCE [LARGE SCALE GENOMIC DNA]</scope>
    <source>
        <strain evidence="11 12">ST71 3</strain>
    </source>
</reference>
<evidence type="ECO:0000256" key="7">
    <source>
        <dbReference type="ARBA" id="ARBA00023501"/>
    </source>
</evidence>
<dbReference type="PANTHER" id="PTHR11670">
    <property type="entry name" value="ACONITASE/IRON-RESPONSIVE ELEMENT FAMILY MEMBER"/>
    <property type="match status" value="1"/>
</dbReference>
<organism evidence="11 12">
    <name type="scientific">Staphylococcus pseudintermedius</name>
    <dbReference type="NCBI Taxonomy" id="283734"/>
    <lineage>
        <taxon>Bacteria</taxon>
        <taxon>Bacillati</taxon>
        <taxon>Bacillota</taxon>
        <taxon>Bacilli</taxon>
        <taxon>Bacillales</taxon>
        <taxon>Staphylococcaceae</taxon>
        <taxon>Staphylococcus</taxon>
        <taxon>Staphylococcus intermedius group</taxon>
    </lineage>
</organism>
<keyword evidence="3" id="KW-0816">Tricarboxylic acid cycle</keyword>
<comment type="catalytic activity">
    <reaction evidence="7">
        <text>citrate = D-threo-isocitrate</text>
        <dbReference type="Rhea" id="RHEA:10336"/>
        <dbReference type="ChEBI" id="CHEBI:15562"/>
        <dbReference type="ChEBI" id="CHEBI:16947"/>
        <dbReference type="EC" id="4.2.1.3"/>
    </reaction>
</comment>
<dbReference type="GO" id="GO:0006099">
    <property type="term" value="P:tricarboxylic acid cycle"/>
    <property type="evidence" value="ECO:0007669"/>
    <property type="project" value="UniProtKB-KW"/>
</dbReference>
<evidence type="ECO:0000256" key="6">
    <source>
        <dbReference type="ARBA" id="ARBA00023014"/>
    </source>
</evidence>
<keyword evidence="11" id="KW-0456">Lyase</keyword>
<keyword evidence="4" id="KW-0479">Metal-binding</keyword>
<feature type="domain" description="Aconitase/3-isopropylmalate dehydratase large subunit alpha/beta/alpha" evidence="10">
    <location>
        <begin position="1"/>
        <end position="30"/>
    </location>
</feature>
<evidence type="ECO:0000256" key="5">
    <source>
        <dbReference type="ARBA" id="ARBA00023004"/>
    </source>
</evidence>
<dbReference type="EMBL" id="QEIV01002377">
    <property type="protein sequence ID" value="PWZ93684.1"/>
    <property type="molecule type" value="Genomic_DNA"/>
</dbReference>
<dbReference type="Gene3D" id="6.10.190.10">
    <property type="match status" value="1"/>
</dbReference>
<protein>
    <recommendedName>
        <fullName evidence="2">aconitate hydratase</fullName>
        <ecNumber evidence="2">4.2.1.3</ecNumber>
    </recommendedName>
    <alternativeName>
        <fullName evidence="9">Iron-responsive protein-like</fullName>
    </alternativeName>
    <alternativeName>
        <fullName evidence="8">RNA-binding protein</fullName>
    </alternativeName>
</protein>
<evidence type="ECO:0000256" key="1">
    <source>
        <dbReference type="ARBA" id="ARBA00004717"/>
    </source>
</evidence>
<evidence type="ECO:0000313" key="11">
    <source>
        <dbReference type="EMBL" id="PWZ93684.1"/>
    </source>
</evidence>
<feature type="non-terminal residue" evidence="11">
    <location>
        <position position="126"/>
    </location>
</feature>
<name>A0A317Z4H2_STAPS</name>
<evidence type="ECO:0000256" key="2">
    <source>
        <dbReference type="ARBA" id="ARBA00012926"/>
    </source>
</evidence>
<comment type="pathway">
    <text evidence="1">Carbohydrate metabolism; tricarboxylic acid cycle; isocitrate from oxaloacetate: step 2/2.</text>
</comment>
<proteinExistence type="predicted"/>
<dbReference type="EC" id="4.2.1.3" evidence="2"/>
<dbReference type="Proteomes" id="UP000246351">
    <property type="component" value="Unassembled WGS sequence"/>
</dbReference>
<dbReference type="GO" id="GO:0051536">
    <property type="term" value="F:iron-sulfur cluster binding"/>
    <property type="evidence" value="ECO:0007669"/>
    <property type="project" value="UniProtKB-KW"/>
</dbReference>
<dbReference type="InterPro" id="IPR006249">
    <property type="entry name" value="Aconitase/IRP2"/>
</dbReference>
<accession>A0A317Z4H2</accession>
<dbReference type="SUPFAM" id="SSF53732">
    <property type="entry name" value="Aconitase iron-sulfur domain"/>
    <property type="match status" value="1"/>
</dbReference>
<dbReference type="AlphaFoldDB" id="A0A317Z4H2"/>
<keyword evidence="6" id="KW-0411">Iron-sulfur</keyword>
<dbReference type="InterPro" id="IPR015931">
    <property type="entry name" value="Acnase/IPM_dHydase_lsu_aba_1/3"/>
</dbReference>
<evidence type="ECO:0000259" key="10">
    <source>
        <dbReference type="Pfam" id="PF00330"/>
    </source>
</evidence>
<dbReference type="GO" id="GO:0003994">
    <property type="term" value="F:aconitate hydratase activity"/>
    <property type="evidence" value="ECO:0007669"/>
    <property type="project" value="UniProtKB-EC"/>
</dbReference>
<evidence type="ECO:0000256" key="9">
    <source>
        <dbReference type="ARBA" id="ARBA00031977"/>
    </source>
</evidence>
<evidence type="ECO:0000256" key="3">
    <source>
        <dbReference type="ARBA" id="ARBA00022532"/>
    </source>
</evidence>
<gene>
    <name evidence="11" type="ORF">DD924_19170</name>
</gene>
<evidence type="ECO:0000256" key="4">
    <source>
        <dbReference type="ARBA" id="ARBA00022723"/>
    </source>
</evidence>
<dbReference type="Gene3D" id="3.30.499.10">
    <property type="entry name" value="Aconitase, domain 3"/>
    <property type="match status" value="1"/>
</dbReference>
<comment type="caution">
    <text evidence="11">The sequence shown here is derived from an EMBL/GenBank/DDBJ whole genome shotgun (WGS) entry which is preliminary data.</text>
</comment>
<keyword evidence="5" id="KW-0408">Iron</keyword>
<sequence>NRNFEGRIHPLVKANYLASPPLVVAYALAGTVDIDLHSEALGQDQQGNDVFLKDIWPSIQEVADAVESVVTPELFKEEYKSVYDNNELWNQIDTTDQPLYDFDPQSTYIQNPTFFQGLSKEPSAIQ</sequence>
<dbReference type="InterPro" id="IPR001030">
    <property type="entry name" value="Acoase/IPM_deHydtase_lsu_aba"/>
</dbReference>